<dbReference type="Pfam" id="PF00583">
    <property type="entry name" value="Acetyltransf_1"/>
    <property type="match status" value="1"/>
</dbReference>
<gene>
    <name evidence="3" type="ORF">Ga0080559_TMP819</name>
</gene>
<dbReference type="PROSITE" id="PS51186">
    <property type="entry name" value="GNAT"/>
    <property type="match status" value="1"/>
</dbReference>
<evidence type="ECO:0000256" key="1">
    <source>
        <dbReference type="ARBA" id="ARBA00022679"/>
    </source>
</evidence>
<dbReference type="PANTHER" id="PTHR13947">
    <property type="entry name" value="GNAT FAMILY N-ACETYLTRANSFERASE"/>
    <property type="match status" value="1"/>
</dbReference>
<keyword evidence="4" id="KW-1185">Reference proteome</keyword>
<keyword evidence="1 3" id="KW-0808">Transferase</keyword>
<protein>
    <submittedName>
        <fullName evidence="3">Acetyltransferase (GNAT) family protein</fullName>
    </submittedName>
</protein>
<dbReference type="STRING" id="1229727.Ga0080559_TMP819"/>
<organism evidence="3 4">
    <name type="scientific">Salipiger profundus</name>
    <dbReference type="NCBI Taxonomy" id="1229727"/>
    <lineage>
        <taxon>Bacteria</taxon>
        <taxon>Pseudomonadati</taxon>
        <taxon>Pseudomonadota</taxon>
        <taxon>Alphaproteobacteria</taxon>
        <taxon>Rhodobacterales</taxon>
        <taxon>Roseobacteraceae</taxon>
        <taxon>Salipiger</taxon>
    </lineage>
</organism>
<dbReference type="EMBL" id="CP014796">
    <property type="protein sequence ID" value="APX21615.1"/>
    <property type="molecule type" value="Genomic_DNA"/>
</dbReference>
<dbReference type="SUPFAM" id="SSF55729">
    <property type="entry name" value="Acyl-CoA N-acyltransferases (Nat)"/>
    <property type="match status" value="1"/>
</dbReference>
<dbReference type="Proteomes" id="UP000186559">
    <property type="component" value="Chromosome"/>
</dbReference>
<sequence>MCAAALTPYSAPDQDWLVAAHGALYAEAEGFDATFPALVDDILRAFERDHDPRCEAGWIARDGRRRLGSIFCVRSDDTTAKLRLFLLLPEARGMGLGQHMLDHALGFARDAGYRRMTLWTHESHRAACALYARNGFACRSATPVHSFGVDLVEQHWDRAL</sequence>
<dbReference type="KEGG" id="tpro:Ga0080559_TMP819"/>
<dbReference type="Gene3D" id="3.40.630.30">
    <property type="match status" value="1"/>
</dbReference>
<dbReference type="InterPro" id="IPR016181">
    <property type="entry name" value="Acyl_CoA_acyltransferase"/>
</dbReference>
<dbReference type="OrthoDB" id="273614at2"/>
<dbReference type="GO" id="GO:0008080">
    <property type="term" value="F:N-acetyltransferase activity"/>
    <property type="evidence" value="ECO:0007669"/>
    <property type="project" value="InterPro"/>
</dbReference>
<evidence type="ECO:0000313" key="3">
    <source>
        <dbReference type="EMBL" id="APX21615.1"/>
    </source>
</evidence>
<reference evidence="3 4" key="1">
    <citation type="submission" date="2016-03" db="EMBL/GenBank/DDBJ databases">
        <title>Deep-sea bacteria in the southern Pacific.</title>
        <authorList>
            <person name="Tang K."/>
        </authorList>
    </citation>
    <scope>NUCLEOTIDE SEQUENCE [LARGE SCALE GENOMIC DNA]</scope>
    <source>
        <strain evidence="3 4">JLT2016</strain>
    </source>
</reference>
<accession>A0A1U7D0K6</accession>
<evidence type="ECO:0000313" key="4">
    <source>
        <dbReference type="Proteomes" id="UP000186559"/>
    </source>
</evidence>
<dbReference type="RefSeq" id="WP_076622223.1">
    <property type="nucleotide sequence ID" value="NZ_BMEW01000002.1"/>
</dbReference>
<evidence type="ECO:0000259" key="2">
    <source>
        <dbReference type="PROSITE" id="PS51186"/>
    </source>
</evidence>
<dbReference type="InterPro" id="IPR000182">
    <property type="entry name" value="GNAT_dom"/>
</dbReference>
<feature type="domain" description="N-acetyltransferase" evidence="2">
    <location>
        <begin position="14"/>
        <end position="158"/>
    </location>
</feature>
<dbReference type="CDD" id="cd04301">
    <property type="entry name" value="NAT_SF"/>
    <property type="match status" value="1"/>
</dbReference>
<dbReference type="AlphaFoldDB" id="A0A1U7D0K6"/>
<name>A0A1U7D0K6_9RHOB</name>
<dbReference type="PANTHER" id="PTHR13947:SF37">
    <property type="entry name" value="LD18367P"/>
    <property type="match status" value="1"/>
</dbReference>
<proteinExistence type="predicted"/>
<dbReference type="InterPro" id="IPR050769">
    <property type="entry name" value="NAT_camello-type"/>
</dbReference>